<dbReference type="SUPFAM" id="SSF52540">
    <property type="entry name" value="P-loop containing nucleoside triphosphate hydrolases"/>
    <property type="match status" value="1"/>
</dbReference>
<name>A0A926I9F1_9FIRM</name>
<evidence type="ECO:0000256" key="8">
    <source>
        <dbReference type="ARBA" id="ARBA00023210"/>
    </source>
</evidence>
<keyword evidence="5 10" id="KW-0547">Nucleotide-binding</keyword>
<dbReference type="InterPro" id="IPR027417">
    <property type="entry name" value="P-loop_NTPase"/>
</dbReference>
<dbReference type="EMBL" id="JACRTA010000003">
    <property type="protein sequence ID" value="MBC8569101.1"/>
    <property type="molecule type" value="Genomic_DNA"/>
</dbReference>
<dbReference type="PANTHER" id="PTHR11649:SF13">
    <property type="entry name" value="ENGB-TYPE G DOMAIN-CONTAINING PROTEIN"/>
    <property type="match status" value="1"/>
</dbReference>
<comment type="similarity">
    <text evidence="2 10">Belongs to the TRAFAC class TrmE-Era-EngA-EngB-Septin-like GTPase superfamily. EngB GTPase family.</text>
</comment>
<evidence type="ECO:0000256" key="4">
    <source>
        <dbReference type="ARBA" id="ARBA00022723"/>
    </source>
</evidence>
<dbReference type="InterPro" id="IPR005225">
    <property type="entry name" value="Small_GTP-bd"/>
</dbReference>
<evidence type="ECO:0000259" key="11">
    <source>
        <dbReference type="PROSITE" id="PS51706"/>
    </source>
</evidence>
<dbReference type="InterPro" id="IPR006073">
    <property type="entry name" value="GTP-bd"/>
</dbReference>
<feature type="domain" description="EngB-type G" evidence="11">
    <location>
        <begin position="22"/>
        <end position="195"/>
    </location>
</feature>
<reference evidence="12" key="1">
    <citation type="submission" date="2020-08" db="EMBL/GenBank/DDBJ databases">
        <title>Genome public.</title>
        <authorList>
            <person name="Liu C."/>
            <person name="Sun Q."/>
        </authorList>
    </citation>
    <scope>NUCLEOTIDE SEQUENCE</scope>
    <source>
        <strain evidence="12">NSJ-24</strain>
    </source>
</reference>
<organism evidence="12 13">
    <name type="scientific">Lentihominibacter hominis</name>
    <dbReference type="NCBI Taxonomy" id="2763645"/>
    <lineage>
        <taxon>Bacteria</taxon>
        <taxon>Bacillati</taxon>
        <taxon>Bacillota</taxon>
        <taxon>Clostridia</taxon>
        <taxon>Peptostreptococcales</taxon>
        <taxon>Anaerovoracaceae</taxon>
        <taxon>Lentihominibacter</taxon>
    </lineage>
</organism>
<keyword evidence="13" id="KW-1185">Reference proteome</keyword>
<evidence type="ECO:0000256" key="6">
    <source>
        <dbReference type="ARBA" id="ARBA00022842"/>
    </source>
</evidence>
<sequence length="195" mass="22054">MIIKKADIETIAVKPQQYPEGNLKEIAFAGRSNVGKSSLLNLLTKRRNLARVSGNPGKTRTINFYLINDEFRIVDLPGYGYAKVSKSVSQNWGDMMEMYLAGRENLVKVVQLVDIRHAPSKQDVEMYEYLKYYGLDGLVVATKADKISRNQTMKHIKIIRQTLKLSSEDKVIPVSALKKTGYQELLDELESVLGE</sequence>
<keyword evidence="4" id="KW-0479">Metal-binding</keyword>
<evidence type="ECO:0000256" key="2">
    <source>
        <dbReference type="ARBA" id="ARBA00009638"/>
    </source>
</evidence>
<evidence type="ECO:0000256" key="9">
    <source>
        <dbReference type="ARBA" id="ARBA00023306"/>
    </source>
</evidence>
<dbReference type="AlphaFoldDB" id="A0A926I9F1"/>
<gene>
    <name evidence="10" type="primary">engB</name>
    <name evidence="12" type="ORF">H8692_10065</name>
</gene>
<dbReference type="InterPro" id="IPR030393">
    <property type="entry name" value="G_ENGB_dom"/>
</dbReference>
<keyword evidence="6" id="KW-0460">Magnesium</keyword>
<dbReference type="Pfam" id="PF01926">
    <property type="entry name" value="MMR_HSR1"/>
    <property type="match status" value="1"/>
</dbReference>
<dbReference type="InterPro" id="IPR019987">
    <property type="entry name" value="GTP-bd_ribosome_bio_YsxC"/>
</dbReference>
<dbReference type="GO" id="GO:0046872">
    <property type="term" value="F:metal ion binding"/>
    <property type="evidence" value="ECO:0007669"/>
    <property type="project" value="UniProtKB-KW"/>
</dbReference>
<evidence type="ECO:0000256" key="5">
    <source>
        <dbReference type="ARBA" id="ARBA00022741"/>
    </source>
</evidence>
<proteinExistence type="inferred from homology"/>
<evidence type="ECO:0000313" key="13">
    <source>
        <dbReference type="Proteomes" id="UP000610862"/>
    </source>
</evidence>
<keyword evidence="8 10" id="KW-0717">Septation</keyword>
<dbReference type="GO" id="GO:0000917">
    <property type="term" value="P:division septum assembly"/>
    <property type="evidence" value="ECO:0007669"/>
    <property type="project" value="UniProtKB-KW"/>
</dbReference>
<dbReference type="PANTHER" id="PTHR11649">
    <property type="entry name" value="MSS1/TRME-RELATED GTP-BINDING PROTEIN"/>
    <property type="match status" value="1"/>
</dbReference>
<comment type="cofactor">
    <cofactor evidence="1">
        <name>Mg(2+)</name>
        <dbReference type="ChEBI" id="CHEBI:18420"/>
    </cofactor>
</comment>
<dbReference type="NCBIfam" id="TIGR00231">
    <property type="entry name" value="small_GTP"/>
    <property type="match status" value="1"/>
</dbReference>
<dbReference type="GO" id="GO:0005829">
    <property type="term" value="C:cytosol"/>
    <property type="evidence" value="ECO:0007669"/>
    <property type="project" value="TreeGrafter"/>
</dbReference>
<evidence type="ECO:0000256" key="7">
    <source>
        <dbReference type="ARBA" id="ARBA00023134"/>
    </source>
</evidence>
<evidence type="ECO:0000256" key="10">
    <source>
        <dbReference type="HAMAP-Rule" id="MF_00321"/>
    </source>
</evidence>
<dbReference type="Gene3D" id="3.40.50.300">
    <property type="entry name" value="P-loop containing nucleotide triphosphate hydrolases"/>
    <property type="match status" value="1"/>
</dbReference>
<dbReference type="NCBIfam" id="TIGR03598">
    <property type="entry name" value="GTPase_YsxC"/>
    <property type="match status" value="1"/>
</dbReference>
<dbReference type="RefSeq" id="WP_177270703.1">
    <property type="nucleotide sequence ID" value="NZ_JACRTA010000003.1"/>
</dbReference>
<dbReference type="FunFam" id="3.40.50.300:FF:000098">
    <property type="entry name" value="Probable GTP-binding protein EngB"/>
    <property type="match status" value="1"/>
</dbReference>
<dbReference type="HAMAP" id="MF_00321">
    <property type="entry name" value="GTPase_EngB"/>
    <property type="match status" value="1"/>
</dbReference>
<accession>A0A926I9F1</accession>
<evidence type="ECO:0000256" key="3">
    <source>
        <dbReference type="ARBA" id="ARBA00022618"/>
    </source>
</evidence>
<evidence type="ECO:0000256" key="1">
    <source>
        <dbReference type="ARBA" id="ARBA00001946"/>
    </source>
</evidence>
<comment type="caution">
    <text evidence="12">The sequence shown here is derived from an EMBL/GenBank/DDBJ whole genome shotgun (WGS) entry which is preliminary data.</text>
</comment>
<dbReference type="GO" id="GO:0005525">
    <property type="term" value="F:GTP binding"/>
    <property type="evidence" value="ECO:0007669"/>
    <property type="project" value="UniProtKB-UniRule"/>
</dbReference>
<comment type="function">
    <text evidence="10">Necessary for normal cell division and for the maintenance of normal septation.</text>
</comment>
<keyword evidence="3 10" id="KW-0132">Cell division</keyword>
<dbReference type="PROSITE" id="PS51706">
    <property type="entry name" value="G_ENGB"/>
    <property type="match status" value="1"/>
</dbReference>
<evidence type="ECO:0000313" key="12">
    <source>
        <dbReference type="EMBL" id="MBC8569101.1"/>
    </source>
</evidence>
<dbReference type="Proteomes" id="UP000610862">
    <property type="component" value="Unassembled WGS sequence"/>
</dbReference>
<dbReference type="CDD" id="cd01876">
    <property type="entry name" value="YihA_EngB"/>
    <property type="match status" value="1"/>
</dbReference>
<keyword evidence="9 10" id="KW-0131">Cell cycle</keyword>
<keyword evidence="7 10" id="KW-0342">GTP-binding</keyword>
<protein>
    <recommendedName>
        <fullName evidence="10">Probable GTP-binding protein EngB</fullName>
    </recommendedName>
</protein>